<evidence type="ECO:0000256" key="2">
    <source>
        <dbReference type="SAM" id="Phobius"/>
    </source>
</evidence>
<feature type="transmembrane region" description="Helical" evidence="2">
    <location>
        <begin position="16"/>
        <end position="33"/>
    </location>
</feature>
<evidence type="ECO:0000313" key="4">
    <source>
        <dbReference type="Proteomes" id="UP001499910"/>
    </source>
</evidence>
<keyword evidence="2" id="KW-0812">Transmembrane</keyword>
<dbReference type="RefSeq" id="WP_259549358.1">
    <property type="nucleotide sequence ID" value="NZ_BAABHW010000004.1"/>
</dbReference>
<feature type="region of interest" description="Disordered" evidence="1">
    <location>
        <begin position="153"/>
        <end position="173"/>
    </location>
</feature>
<dbReference type="EMBL" id="BAABHW010000004">
    <property type="protein sequence ID" value="GAA5078029.1"/>
    <property type="molecule type" value="Genomic_DNA"/>
</dbReference>
<name>A0ABP9LJ60_9RHOB</name>
<comment type="caution">
    <text evidence="3">The sequence shown here is derived from an EMBL/GenBank/DDBJ whole genome shotgun (WGS) entry which is preliminary data.</text>
</comment>
<keyword evidence="4" id="KW-1185">Reference proteome</keyword>
<gene>
    <name evidence="3" type="ORF">GCM10023209_28910</name>
</gene>
<accession>A0ABP9LJ60</accession>
<evidence type="ECO:0000313" key="3">
    <source>
        <dbReference type="EMBL" id="GAA5078029.1"/>
    </source>
</evidence>
<evidence type="ECO:0008006" key="5">
    <source>
        <dbReference type="Google" id="ProtNLM"/>
    </source>
</evidence>
<protein>
    <recommendedName>
        <fullName evidence="5">YcxB-like protein domain-containing protein</fullName>
    </recommendedName>
</protein>
<evidence type="ECO:0000256" key="1">
    <source>
        <dbReference type="SAM" id="MobiDB-lite"/>
    </source>
</evidence>
<proteinExistence type="predicted"/>
<reference evidence="4" key="1">
    <citation type="journal article" date="2019" name="Int. J. Syst. Evol. Microbiol.">
        <title>The Global Catalogue of Microorganisms (GCM) 10K type strain sequencing project: providing services to taxonomists for standard genome sequencing and annotation.</title>
        <authorList>
            <consortium name="The Broad Institute Genomics Platform"/>
            <consortium name="The Broad Institute Genome Sequencing Center for Infectious Disease"/>
            <person name="Wu L."/>
            <person name="Ma J."/>
        </authorList>
    </citation>
    <scope>NUCLEOTIDE SEQUENCE [LARGE SCALE GENOMIC DNA]</scope>
    <source>
        <strain evidence="4">JCM 18015</strain>
    </source>
</reference>
<feature type="compositionally biased region" description="Polar residues" evidence="1">
    <location>
        <begin position="164"/>
        <end position="173"/>
    </location>
</feature>
<feature type="transmembrane region" description="Helical" evidence="2">
    <location>
        <begin position="39"/>
        <end position="59"/>
    </location>
</feature>
<organism evidence="3 4">
    <name type="scientific">[Roseibacterium] beibuensis</name>
    <dbReference type="NCBI Taxonomy" id="1193142"/>
    <lineage>
        <taxon>Bacteria</taxon>
        <taxon>Pseudomonadati</taxon>
        <taxon>Pseudomonadota</taxon>
        <taxon>Alphaproteobacteria</taxon>
        <taxon>Rhodobacterales</taxon>
        <taxon>Roseobacteraceae</taxon>
        <taxon>Roseicyclus</taxon>
    </lineage>
</organism>
<sequence>MNGFLRPEAAATLKRWREVIAALAVALLGLWIAQQPGPILGGFGLILALLAVAVLIPAIRRARFAASGEGPGVVQVDERRILYMGPHHGGSVALDELALISARRTPDGQLTWVLVEGGQVLTIPADAKGGEALFDAFTALPGLSAQQVLTARENPHPGTHRLWQRTQSPALTR</sequence>
<dbReference type="Proteomes" id="UP001499910">
    <property type="component" value="Unassembled WGS sequence"/>
</dbReference>
<keyword evidence="2" id="KW-0472">Membrane</keyword>
<keyword evidence="2" id="KW-1133">Transmembrane helix</keyword>